<dbReference type="EMBL" id="AP021888">
    <property type="protein sequence ID" value="BBP42296.1"/>
    <property type="molecule type" value="Genomic_DNA"/>
</dbReference>
<keyword evidence="2" id="KW-1185">Reference proteome</keyword>
<evidence type="ECO:0008006" key="3">
    <source>
        <dbReference type="Google" id="ProtNLM"/>
    </source>
</evidence>
<dbReference type="PROSITE" id="PS51257">
    <property type="entry name" value="PROKAR_LIPOPROTEIN"/>
    <property type="match status" value="1"/>
</dbReference>
<name>A0A6F8PJN9_9GAMM</name>
<dbReference type="RefSeq" id="WP_173289586.1">
    <property type="nucleotide sequence ID" value="NZ_AP021888.1"/>
</dbReference>
<evidence type="ECO:0000313" key="1">
    <source>
        <dbReference type="EMBL" id="BBP42296.1"/>
    </source>
</evidence>
<organism evidence="1 2">
    <name type="scientific">Thiosulfativibrio zosterae</name>
    <dbReference type="NCBI Taxonomy" id="2675053"/>
    <lineage>
        <taxon>Bacteria</taxon>
        <taxon>Pseudomonadati</taxon>
        <taxon>Pseudomonadota</taxon>
        <taxon>Gammaproteobacteria</taxon>
        <taxon>Thiotrichales</taxon>
        <taxon>Piscirickettsiaceae</taxon>
        <taxon>Thiosulfativibrio</taxon>
    </lineage>
</organism>
<dbReference type="Proteomes" id="UP000501466">
    <property type="component" value="Chromosome"/>
</dbReference>
<dbReference type="AlphaFoldDB" id="A0A6F8PJN9"/>
<protein>
    <recommendedName>
        <fullName evidence="3">Lipoprotein</fullName>
    </recommendedName>
</protein>
<dbReference type="KEGG" id="tzo:THMIRHAT_00420"/>
<reference evidence="2" key="1">
    <citation type="submission" date="2019-11" db="EMBL/GenBank/DDBJ databases">
        <title>Isolation and characterization of two novel species in the genus Thiomicrorhabdus.</title>
        <authorList>
            <person name="Mochizuki J."/>
            <person name="Kojima H."/>
            <person name="Fukui M."/>
        </authorList>
    </citation>
    <scope>NUCLEOTIDE SEQUENCE [LARGE SCALE GENOMIC DNA]</scope>
    <source>
        <strain evidence="2">AkT22</strain>
    </source>
</reference>
<evidence type="ECO:0000313" key="2">
    <source>
        <dbReference type="Proteomes" id="UP000501466"/>
    </source>
</evidence>
<accession>A0A6F8PJN9</accession>
<proteinExistence type="predicted"/>
<gene>
    <name evidence="1" type="ORF">THMIRHAT_00420</name>
</gene>
<sequence length="80" mass="9049">MKLIFTTLILLTLSGCGNQVFIKKDKQTDQAFRSDSLYCKGEATGAWQNQNGTSAVQIKSQTMVPMTYEDCMRQMGYQQQ</sequence>